<feature type="compositionally biased region" description="Low complexity" evidence="1">
    <location>
        <begin position="1"/>
        <end position="12"/>
    </location>
</feature>
<sequence>MPKAATATQAAQPEGCLLPREAAKATSSVPAGRRRSSATKKGPVLAMTPFMATMAVPQKKKGDTSDAHSHHSLPTNAAEAETPSSSSETRARPSTKHSTSVPVPTQSTASGGEGGIASRRKGSAPGRSST</sequence>
<feature type="compositionally biased region" description="Low complexity" evidence="1">
    <location>
        <begin position="77"/>
        <end position="88"/>
    </location>
</feature>
<dbReference type="Gramene" id="ONIVA01G26980.1">
    <property type="protein sequence ID" value="ONIVA01G26980.1"/>
    <property type="gene ID" value="ONIVA01G26980"/>
</dbReference>
<organism evidence="2">
    <name type="scientific">Oryza nivara</name>
    <name type="common">Indian wild rice</name>
    <name type="synonym">Oryza sativa f. spontanea</name>
    <dbReference type="NCBI Taxonomy" id="4536"/>
    <lineage>
        <taxon>Eukaryota</taxon>
        <taxon>Viridiplantae</taxon>
        <taxon>Streptophyta</taxon>
        <taxon>Embryophyta</taxon>
        <taxon>Tracheophyta</taxon>
        <taxon>Spermatophyta</taxon>
        <taxon>Magnoliopsida</taxon>
        <taxon>Liliopsida</taxon>
        <taxon>Poales</taxon>
        <taxon>Poaceae</taxon>
        <taxon>BOP clade</taxon>
        <taxon>Oryzoideae</taxon>
        <taxon>Oryzeae</taxon>
        <taxon>Oryzinae</taxon>
        <taxon>Oryza</taxon>
    </lineage>
</organism>
<evidence type="ECO:0000313" key="3">
    <source>
        <dbReference type="Proteomes" id="UP000006591"/>
    </source>
</evidence>
<keyword evidence="3" id="KW-1185">Reference proteome</keyword>
<feature type="region of interest" description="Disordered" evidence="1">
    <location>
        <begin position="1"/>
        <end position="130"/>
    </location>
</feature>
<dbReference type="EnsemblPlants" id="ONIVA01G26980.1">
    <property type="protein sequence ID" value="ONIVA01G26980.1"/>
    <property type="gene ID" value="ONIVA01G26980"/>
</dbReference>
<dbReference type="AlphaFoldDB" id="A0A0E0FPZ1"/>
<name>A0A0E0FPZ1_ORYNI</name>
<protein>
    <submittedName>
        <fullName evidence="2">Uncharacterized protein</fullName>
    </submittedName>
</protein>
<proteinExistence type="predicted"/>
<accession>A0A0E0FPZ1</accession>
<reference evidence="2" key="2">
    <citation type="submission" date="2018-04" db="EMBL/GenBank/DDBJ databases">
        <title>OnivRS2 (Oryza nivara Reference Sequence Version 2).</title>
        <authorList>
            <person name="Zhang J."/>
            <person name="Kudrna D."/>
            <person name="Lee S."/>
            <person name="Talag J."/>
            <person name="Rajasekar S."/>
            <person name="Welchert J."/>
            <person name="Hsing Y.-I."/>
            <person name="Wing R.A."/>
        </authorList>
    </citation>
    <scope>NUCLEOTIDE SEQUENCE [LARGE SCALE GENOMIC DNA]</scope>
</reference>
<evidence type="ECO:0000256" key="1">
    <source>
        <dbReference type="SAM" id="MobiDB-lite"/>
    </source>
</evidence>
<dbReference type="Proteomes" id="UP000006591">
    <property type="component" value="Chromosome 1"/>
</dbReference>
<dbReference type="HOGENOM" id="CLU_1941467_0_0_1"/>
<feature type="compositionally biased region" description="Basic and acidic residues" evidence="1">
    <location>
        <begin position="60"/>
        <end position="69"/>
    </location>
</feature>
<feature type="compositionally biased region" description="Polar residues" evidence="1">
    <location>
        <begin position="96"/>
        <end position="110"/>
    </location>
</feature>
<reference evidence="2" key="1">
    <citation type="submission" date="2015-04" db="UniProtKB">
        <authorList>
            <consortium name="EnsemblPlants"/>
        </authorList>
    </citation>
    <scope>IDENTIFICATION</scope>
    <source>
        <strain evidence="2">SL10</strain>
    </source>
</reference>
<evidence type="ECO:0000313" key="2">
    <source>
        <dbReference type="EnsemblPlants" id="ONIVA01G26980.1"/>
    </source>
</evidence>